<dbReference type="Gene3D" id="3.40.1440.60">
    <property type="entry name" value="PriA, 3(prime) DNA-binding domain"/>
    <property type="match status" value="1"/>
</dbReference>
<dbReference type="EMBL" id="BARV01012978">
    <property type="protein sequence ID" value="GAI10188.1"/>
    <property type="molecule type" value="Genomic_DNA"/>
</dbReference>
<dbReference type="Pfam" id="PF17764">
    <property type="entry name" value="PriA_3primeBD"/>
    <property type="match status" value="1"/>
</dbReference>
<dbReference type="AlphaFoldDB" id="X1KU11"/>
<evidence type="ECO:0000313" key="2">
    <source>
        <dbReference type="EMBL" id="GAI10188.1"/>
    </source>
</evidence>
<reference evidence="2" key="1">
    <citation type="journal article" date="2014" name="Front. Microbiol.">
        <title>High frequency of phylogenetically diverse reductive dehalogenase-homologous genes in deep subseafloor sedimentary metagenomes.</title>
        <authorList>
            <person name="Kawai M."/>
            <person name="Futagami T."/>
            <person name="Toyoda A."/>
            <person name="Takaki Y."/>
            <person name="Nishi S."/>
            <person name="Hori S."/>
            <person name="Arai W."/>
            <person name="Tsubouchi T."/>
            <person name="Morono Y."/>
            <person name="Uchiyama I."/>
            <person name="Ito T."/>
            <person name="Fujiyama A."/>
            <person name="Inagaki F."/>
            <person name="Takami H."/>
        </authorList>
    </citation>
    <scope>NUCLEOTIDE SEQUENCE</scope>
    <source>
        <strain evidence="2">Expedition CK06-06</strain>
    </source>
</reference>
<gene>
    <name evidence="2" type="ORF">S06H3_23739</name>
</gene>
<name>X1KU11_9ZZZZ</name>
<sequence length="70" mass="8223">VEETEKKDGRRNLKEIVKVFNDFLPLSDSLIKLGRWISYYYYCSLGEALHSISPIQETFRIQKKKENEGA</sequence>
<proteinExistence type="predicted"/>
<dbReference type="GO" id="GO:0003677">
    <property type="term" value="F:DNA binding"/>
    <property type="evidence" value="ECO:0007669"/>
    <property type="project" value="InterPro"/>
</dbReference>
<protein>
    <recommendedName>
        <fullName evidence="1">Primosomal protein N' 3' DNA-binding domain-containing protein</fullName>
    </recommendedName>
</protein>
<comment type="caution">
    <text evidence="2">The sequence shown here is derived from an EMBL/GenBank/DDBJ whole genome shotgun (WGS) entry which is preliminary data.</text>
</comment>
<accession>X1KU11</accession>
<dbReference type="InterPro" id="IPR041222">
    <property type="entry name" value="PriA_3primeBD"/>
</dbReference>
<feature type="domain" description="Primosomal protein N' 3' DNA-binding" evidence="1">
    <location>
        <begin position="4"/>
        <end position="54"/>
    </location>
</feature>
<feature type="non-terminal residue" evidence="2">
    <location>
        <position position="1"/>
    </location>
</feature>
<dbReference type="InterPro" id="IPR042115">
    <property type="entry name" value="PriA_3primeBD_sf"/>
</dbReference>
<organism evidence="2">
    <name type="scientific">marine sediment metagenome</name>
    <dbReference type="NCBI Taxonomy" id="412755"/>
    <lineage>
        <taxon>unclassified sequences</taxon>
        <taxon>metagenomes</taxon>
        <taxon>ecological metagenomes</taxon>
    </lineage>
</organism>
<evidence type="ECO:0000259" key="1">
    <source>
        <dbReference type="Pfam" id="PF17764"/>
    </source>
</evidence>